<accession>A0A3A1YB61</accession>
<dbReference type="Proteomes" id="UP000265691">
    <property type="component" value="Unassembled WGS sequence"/>
</dbReference>
<protein>
    <recommendedName>
        <fullName evidence="2">Transposase IS4-like domain-containing protein</fullName>
    </recommendedName>
</protein>
<evidence type="ECO:0000313" key="3">
    <source>
        <dbReference type="EMBL" id="RIY34430.1"/>
    </source>
</evidence>
<reference evidence="3 4" key="1">
    <citation type="submission" date="2017-08" db="EMBL/GenBank/DDBJ databases">
        <title>Reclassification of Bisgaard taxon 37 and 44.</title>
        <authorList>
            <person name="Christensen H."/>
        </authorList>
    </citation>
    <scope>NUCLEOTIDE SEQUENCE [LARGE SCALE GENOMIC DNA]</scope>
    <source>
        <strain evidence="3 4">B96_3</strain>
    </source>
</reference>
<dbReference type="EMBL" id="NRHC01000003">
    <property type="protein sequence ID" value="RIY34430.1"/>
    <property type="molecule type" value="Genomic_DNA"/>
</dbReference>
<dbReference type="InterPro" id="IPR002559">
    <property type="entry name" value="Transposase_11"/>
</dbReference>
<dbReference type="GO" id="GO:0006313">
    <property type="term" value="P:DNA transposition"/>
    <property type="evidence" value="ECO:0007669"/>
    <property type="project" value="InterPro"/>
</dbReference>
<name>A0A3A1YB61_9GAMM</name>
<sequence length="565" mass="64892">MTYYFKDVFNINDFATKHDCQLTIKQNYVYLIRYHDEHGNPYGERKQFSIGRLSDRENELFEPNTKFFVFFPEYKDKSSDAVFSSMLDREKKAQITNVAMALTQTTADLLDIRSDLNEIEVKHADEIIAYASGQVITNGASSEVICNYISASSLGHLKMTSQKVSRLLTGLTRADKENFCALRIARVEDSSSLSFDATNFKSTAKSSYVCKGLGKDGRFQYQIAGVFTVDNNRDEPINYNIYQGNIPDVSVTNTVVEEILKIKSGGHLFVFDRGHASLGHLQFFHDNEVQYLTGLNKSNMAFKKLVAEVNERPGRCFLGEPNEGTVLHEKVIDYAEYLGLDDSSLPVKVCIRFNLQLASQQQQKFLDLYYKRKKQLQTLVDNANKNKTKIKRRYRYFTIEQEESGEFILKELEDKFIQDMLLCGYSILISNNLELSAQEMHQKYLSKDSCEKVIELYKSHLGLRSMKKHSDITIEAHTFISFISVIIRYHLTTRLRKQKIKEDCTKGTSISTILDVLSRTQIKVYEDGKVVMDPLNSDSKMLLRAVGITEKDLKETARKMLNRYN</sequence>
<dbReference type="PANTHER" id="PTHR34614:SF2">
    <property type="entry name" value="TRANSPOSASE IS4-LIKE DOMAIN-CONTAINING PROTEIN"/>
    <property type="match status" value="1"/>
</dbReference>
<feature type="domain" description="Transposase IS4-like" evidence="2">
    <location>
        <begin position="193"/>
        <end position="485"/>
    </location>
</feature>
<dbReference type="OrthoDB" id="5654337at2"/>
<dbReference type="RefSeq" id="WP_119524319.1">
    <property type="nucleotide sequence ID" value="NZ_NRHC01000003.1"/>
</dbReference>
<dbReference type="Pfam" id="PF01609">
    <property type="entry name" value="DDE_Tnp_1"/>
    <property type="match status" value="1"/>
</dbReference>
<dbReference type="AlphaFoldDB" id="A0A3A1YB61"/>
<keyword evidence="4" id="KW-1185">Reference proteome</keyword>
<organism evidence="3 4">
    <name type="scientific">Psittacicella hinzii</name>
    <dbReference type="NCBI Taxonomy" id="2028575"/>
    <lineage>
        <taxon>Bacteria</taxon>
        <taxon>Pseudomonadati</taxon>
        <taxon>Pseudomonadota</taxon>
        <taxon>Gammaproteobacteria</taxon>
        <taxon>Pasteurellales</taxon>
        <taxon>Psittacicellaceae</taxon>
        <taxon>Psittacicella</taxon>
    </lineage>
</organism>
<comment type="caution">
    <text evidence="3">The sequence shown here is derived from an EMBL/GenBank/DDBJ whole genome shotgun (WGS) entry which is preliminary data.</text>
</comment>
<gene>
    <name evidence="3" type="ORF">CKF54_00600</name>
</gene>
<dbReference type="GO" id="GO:0004803">
    <property type="term" value="F:transposase activity"/>
    <property type="evidence" value="ECO:0007669"/>
    <property type="project" value="InterPro"/>
</dbReference>
<evidence type="ECO:0000313" key="4">
    <source>
        <dbReference type="Proteomes" id="UP000265691"/>
    </source>
</evidence>
<dbReference type="GO" id="GO:0003677">
    <property type="term" value="F:DNA binding"/>
    <property type="evidence" value="ECO:0007669"/>
    <property type="project" value="InterPro"/>
</dbReference>
<dbReference type="PANTHER" id="PTHR34614">
    <property type="match status" value="1"/>
</dbReference>
<evidence type="ECO:0000256" key="1">
    <source>
        <dbReference type="SAM" id="Coils"/>
    </source>
</evidence>
<keyword evidence="1" id="KW-0175">Coiled coil</keyword>
<evidence type="ECO:0000259" key="2">
    <source>
        <dbReference type="Pfam" id="PF01609"/>
    </source>
</evidence>
<proteinExistence type="predicted"/>
<feature type="coiled-coil region" evidence="1">
    <location>
        <begin position="366"/>
        <end position="393"/>
    </location>
</feature>